<protein>
    <submittedName>
        <fullName evidence="1">RdRP-domain-containing protein</fullName>
    </submittedName>
</protein>
<accession>A0ACB8UI24</accession>
<sequence length="1224" mass="138802">MEVYVQNISTSANRYNMKRTIAEAIHGDTMFSELQAVPINLEIVIFPQARRGQYRCGALTLPTAEIGRRFLRKFGQGSSAKIRVGNIPLIFRPSHKAPLERVLDQITRLPYVDPKAQEEREDIVEQLHSRTVQVTGLQFGWECRDGTFSVEWEKSCQGLLMFDLDKREYRMTYYDYPASPLRTVAVRSIHIEWAALGTADHPPRPALFLSLQRPPIFEAETSIATGSTIYGDRPLGSRTASGTLRQRHSSLGDDHSSSAQFTSLAVRFLFASQDAIASLAWIAENATHLKVDNVLPTTVRLGLFSRPNQDAYANFVRAVNDFAVAFQIERLIHNHIMDFKEVLALRPHIELMLRRHGSSYTAAFIQHLATQCQAVYTSRRRDASSDFVRELWLDCRKNFDYRNEPIAEVGAQADTFMCLHVMVTPTRLILDGPYPEKNNRVMRQYPENTFNFLRVNFADDTGYLYRVDRDKDDQTFIHQRFGGVLQNGLDIAGRHFEFLAYTQSSLKQHAVWFMKPFVIKSYDRKVTVTPDIIIRSIGVFNDVEYDPRLIYCPARYGARISQAFTATEAAVAIGDIEEIPILPDILDTHGRSFTDGVGTMSREFAQEAWKQLQAVSQRHARNKRIEYPPAFQVRCRGSKGMLSVDYRLPGIQICLRQSMVKFETQNSMQVEIVAAFTSPGKFYLNRPLVMMLEDLKIFGGYNILKKLQSAVIDQTTRAMRSLQDAASLFEGHGLGTSFKLASVFLSLHKLGIDVQSHQLFRQLTEFAVHHVLRELKYRARIPVPDGWTLPGIADIHGYLREGQVYACIASNDGSEPQYLDGRVMVLRSPVIHPGDVQVWMAIGKPPSDSPFIHERLLNTLVFPTNGRRPPASYLAGGDLDGDEFVVCKLPEMMPTRTFLPANYDPAQRQYLDRPSTRADIADFVTKYIYSDSIGLIASAWLAKADSSDKGIHDSDCLALAALHSDAVDYPKTGMAVPIDRIPRNKSSAKPDWSCPELTVGDNTTLYYESQRWLGKLFREIKLPEPHMPHIYLASRQRNVEMDRVVNMFKDNTLYSRHQPGGEIVLAVRIAVSEFIDPWRHSKSQIRETWKIFQEFAYELNSICVLHVLSTARAAMLTEEEALVGTIVAKCTDQKKRKEQTAKLRERTTNLFDRTARQVVGPGLNEGDDFKQHTEGALRRAWVAYGVSLIFRRSEFFGSQSFGILALSEIFDAIKKLEAISSEST</sequence>
<name>A0ACB8UI24_9APHY</name>
<proteinExistence type="predicted"/>
<dbReference type="Proteomes" id="UP001055072">
    <property type="component" value="Unassembled WGS sequence"/>
</dbReference>
<reference evidence="1" key="1">
    <citation type="journal article" date="2021" name="Environ. Microbiol.">
        <title>Gene family expansions and transcriptome signatures uncover fungal adaptations to wood decay.</title>
        <authorList>
            <person name="Hage H."/>
            <person name="Miyauchi S."/>
            <person name="Viragh M."/>
            <person name="Drula E."/>
            <person name="Min B."/>
            <person name="Chaduli D."/>
            <person name="Navarro D."/>
            <person name="Favel A."/>
            <person name="Norest M."/>
            <person name="Lesage-Meessen L."/>
            <person name="Balint B."/>
            <person name="Merenyi Z."/>
            <person name="de Eugenio L."/>
            <person name="Morin E."/>
            <person name="Martinez A.T."/>
            <person name="Baldrian P."/>
            <person name="Stursova M."/>
            <person name="Martinez M.J."/>
            <person name="Novotny C."/>
            <person name="Magnuson J.K."/>
            <person name="Spatafora J.W."/>
            <person name="Maurice S."/>
            <person name="Pangilinan J."/>
            <person name="Andreopoulos W."/>
            <person name="LaButti K."/>
            <person name="Hundley H."/>
            <person name="Na H."/>
            <person name="Kuo A."/>
            <person name="Barry K."/>
            <person name="Lipzen A."/>
            <person name="Henrissat B."/>
            <person name="Riley R."/>
            <person name="Ahrendt S."/>
            <person name="Nagy L.G."/>
            <person name="Grigoriev I.V."/>
            <person name="Martin F."/>
            <person name="Rosso M.N."/>
        </authorList>
    </citation>
    <scope>NUCLEOTIDE SEQUENCE</scope>
    <source>
        <strain evidence="1">CBS 384.51</strain>
    </source>
</reference>
<keyword evidence="2" id="KW-1185">Reference proteome</keyword>
<organism evidence="1 2">
    <name type="scientific">Irpex rosettiformis</name>
    <dbReference type="NCBI Taxonomy" id="378272"/>
    <lineage>
        <taxon>Eukaryota</taxon>
        <taxon>Fungi</taxon>
        <taxon>Dikarya</taxon>
        <taxon>Basidiomycota</taxon>
        <taxon>Agaricomycotina</taxon>
        <taxon>Agaricomycetes</taxon>
        <taxon>Polyporales</taxon>
        <taxon>Irpicaceae</taxon>
        <taxon>Irpex</taxon>
    </lineage>
</organism>
<evidence type="ECO:0000313" key="2">
    <source>
        <dbReference type="Proteomes" id="UP001055072"/>
    </source>
</evidence>
<evidence type="ECO:0000313" key="1">
    <source>
        <dbReference type="EMBL" id="KAI0093951.1"/>
    </source>
</evidence>
<comment type="caution">
    <text evidence="1">The sequence shown here is derived from an EMBL/GenBank/DDBJ whole genome shotgun (WGS) entry which is preliminary data.</text>
</comment>
<dbReference type="EMBL" id="MU274901">
    <property type="protein sequence ID" value="KAI0093951.1"/>
    <property type="molecule type" value="Genomic_DNA"/>
</dbReference>
<gene>
    <name evidence="1" type="ORF">BDY19DRAFT_982764</name>
</gene>